<protein>
    <submittedName>
        <fullName evidence="2">Uncharacterized protein</fullName>
    </submittedName>
</protein>
<evidence type="ECO:0000313" key="3">
    <source>
        <dbReference type="Proteomes" id="UP000619743"/>
    </source>
</evidence>
<sequence length="86" mass="9729">MTLTNLVTGTIGLPSKPCSRHSEKTREPVYERHHHAAYGNASKVVNLIQMTNNGGIDQTKEWYSEIGKNHRHRNLADPTMHLNVPQ</sequence>
<accession>A0A8J2U9Y6</accession>
<gene>
    <name evidence="2" type="ORF">GCM10011369_33370</name>
</gene>
<keyword evidence="3" id="KW-1185">Reference proteome</keyword>
<organism evidence="2 3">
    <name type="scientific">Neiella marina</name>
    <dbReference type="NCBI Taxonomy" id="508461"/>
    <lineage>
        <taxon>Bacteria</taxon>
        <taxon>Pseudomonadati</taxon>
        <taxon>Pseudomonadota</taxon>
        <taxon>Gammaproteobacteria</taxon>
        <taxon>Alteromonadales</taxon>
        <taxon>Echinimonadaceae</taxon>
        <taxon>Neiella</taxon>
    </lineage>
</organism>
<comment type="caution">
    <text evidence="2">The sequence shown here is derived from an EMBL/GenBank/DDBJ whole genome shotgun (WGS) entry which is preliminary data.</text>
</comment>
<dbReference type="EMBL" id="BMDX01000025">
    <property type="protein sequence ID" value="GGA88557.1"/>
    <property type="molecule type" value="Genomic_DNA"/>
</dbReference>
<evidence type="ECO:0000313" key="2">
    <source>
        <dbReference type="EMBL" id="GGA88557.1"/>
    </source>
</evidence>
<reference evidence="3" key="1">
    <citation type="journal article" date="2019" name="Int. J. Syst. Evol. Microbiol.">
        <title>The Global Catalogue of Microorganisms (GCM) 10K type strain sequencing project: providing services to taxonomists for standard genome sequencing and annotation.</title>
        <authorList>
            <consortium name="The Broad Institute Genomics Platform"/>
            <consortium name="The Broad Institute Genome Sequencing Center for Infectious Disease"/>
            <person name="Wu L."/>
            <person name="Ma J."/>
        </authorList>
    </citation>
    <scope>NUCLEOTIDE SEQUENCE [LARGE SCALE GENOMIC DNA]</scope>
    <source>
        <strain evidence="3">CGMCC 1.10130</strain>
    </source>
</reference>
<dbReference type="AlphaFoldDB" id="A0A8J2U9Y6"/>
<proteinExistence type="predicted"/>
<name>A0A8J2U9Y6_9GAMM</name>
<dbReference type="Proteomes" id="UP000619743">
    <property type="component" value="Unassembled WGS sequence"/>
</dbReference>
<evidence type="ECO:0000256" key="1">
    <source>
        <dbReference type="SAM" id="MobiDB-lite"/>
    </source>
</evidence>
<feature type="region of interest" description="Disordered" evidence="1">
    <location>
        <begin position="1"/>
        <end position="26"/>
    </location>
</feature>